<evidence type="ECO:0000256" key="7">
    <source>
        <dbReference type="ARBA" id="ARBA00023237"/>
    </source>
</evidence>
<evidence type="ECO:0000256" key="8">
    <source>
        <dbReference type="SAM" id="SignalP"/>
    </source>
</evidence>
<evidence type="ECO:0000313" key="10">
    <source>
        <dbReference type="Proteomes" id="UP000430564"/>
    </source>
</evidence>
<dbReference type="GO" id="GO:0015483">
    <property type="term" value="F:long-chain fatty acid transporting porin activity"/>
    <property type="evidence" value="ECO:0007669"/>
    <property type="project" value="TreeGrafter"/>
</dbReference>
<evidence type="ECO:0000256" key="4">
    <source>
        <dbReference type="ARBA" id="ARBA00022692"/>
    </source>
</evidence>
<keyword evidence="6" id="KW-0472">Membrane</keyword>
<evidence type="ECO:0000256" key="6">
    <source>
        <dbReference type="ARBA" id="ARBA00023136"/>
    </source>
</evidence>
<feature type="chain" id="PRO_5026262744" evidence="8">
    <location>
        <begin position="26"/>
        <end position="450"/>
    </location>
</feature>
<dbReference type="EMBL" id="WEHX01000034">
    <property type="protein sequence ID" value="KAB7660209.1"/>
    <property type="molecule type" value="Genomic_DNA"/>
</dbReference>
<organism evidence="9 10">
    <name type="scientific">Sutterella seckii</name>
    <dbReference type="NCBI Taxonomy" id="1944635"/>
    <lineage>
        <taxon>Bacteria</taxon>
        <taxon>Pseudomonadati</taxon>
        <taxon>Pseudomonadota</taxon>
        <taxon>Betaproteobacteria</taxon>
        <taxon>Burkholderiales</taxon>
        <taxon>Sutterellaceae</taxon>
        <taxon>Sutterella</taxon>
    </lineage>
</organism>
<dbReference type="OrthoDB" id="19849at2"/>
<dbReference type="Gene3D" id="2.40.160.60">
    <property type="entry name" value="Outer membrane protein transport protein (OMPP1/FadL/TodX)"/>
    <property type="match status" value="1"/>
</dbReference>
<dbReference type="RefSeq" id="WP_152158348.1">
    <property type="nucleotide sequence ID" value="NZ_WEHX01000034.1"/>
</dbReference>
<proteinExistence type="inferred from homology"/>
<dbReference type="SUPFAM" id="SSF56935">
    <property type="entry name" value="Porins"/>
    <property type="match status" value="1"/>
</dbReference>
<evidence type="ECO:0000256" key="5">
    <source>
        <dbReference type="ARBA" id="ARBA00022729"/>
    </source>
</evidence>
<dbReference type="PANTHER" id="PTHR35093:SF8">
    <property type="entry name" value="OUTER MEMBRANE PROTEIN NMB0088-RELATED"/>
    <property type="match status" value="1"/>
</dbReference>
<dbReference type="PANTHER" id="PTHR35093">
    <property type="entry name" value="OUTER MEMBRANE PROTEIN NMB0088-RELATED"/>
    <property type="match status" value="1"/>
</dbReference>
<comment type="similarity">
    <text evidence="2">Belongs to the OmpP1/FadL family.</text>
</comment>
<feature type="signal peptide" evidence="8">
    <location>
        <begin position="1"/>
        <end position="25"/>
    </location>
</feature>
<comment type="caution">
    <text evidence="9">The sequence shown here is derived from an EMBL/GenBank/DDBJ whole genome shotgun (WGS) entry which is preliminary data.</text>
</comment>
<comment type="subcellular location">
    <subcellularLocation>
        <location evidence="1">Cell outer membrane</location>
        <topology evidence="1">Multi-pass membrane protein</topology>
    </subcellularLocation>
</comment>
<evidence type="ECO:0000256" key="3">
    <source>
        <dbReference type="ARBA" id="ARBA00022452"/>
    </source>
</evidence>
<dbReference type="AlphaFoldDB" id="A0A6I1ENI5"/>
<name>A0A6I1ENI5_9BURK</name>
<keyword evidence="4" id="KW-0812">Transmembrane</keyword>
<dbReference type="GO" id="GO:0009279">
    <property type="term" value="C:cell outer membrane"/>
    <property type="evidence" value="ECO:0007669"/>
    <property type="project" value="UniProtKB-SubCell"/>
</dbReference>
<evidence type="ECO:0000256" key="1">
    <source>
        <dbReference type="ARBA" id="ARBA00004571"/>
    </source>
</evidence>
<sequence>MIRTNLKIAATALAVASAFASTAYAAGFQLTEQSALALGRAYAGVGVDGTDVSGMYYNPATMTLHPGTQVQLGAVGVGLNLEYVGHDGNYKENGRATEEVLPHGYISHQINDTTWVGLALTIPYGLATEYDSNWKHQELGTDAKITVINFNPNFAWKATDTLSFGAGIALQYVDAKFGVGADLGTLSNNQYQGRIHNEYSADGFTWGFNVGMMWAPTDNLRFGVSYRSETKHKTNGTLKTSSNGMVGMAGGHAFSLDSMLSGSRDASVTVSGPAWAMFNAAWDVNDYLSLYATFRWADWSSFKSLETEIDNFDVQGLSSYNPLLGGVLTQMSNIENDWVDTYLYSLGYDFRVNSFWTLRGGVAYETSAIGDPKKRTALIPDADRWWFAIGSSFHWTKDFQTDIGFAHLHGVHERSLYDHRPAELGGTGEQVGKFRHLDAYLLGVQMQYRF</sequence>
<dbReference type="Proteomes" id="UP000430564">
    <property type="component" value="Unassembled WGS sequence"/>
</dbReference>
<dbReference type="Pfam" id="PF03349">
    <property type="entry name" value="Toluene_X"/>
    <property type="match status" value="1"/>
</dbReference>
<accession>A0A6I1ENI5</accession>
<protein>
    <submittedName>
        <fullName evidence="9">Transporter</fullName>
    </submittedName>
</protein>
<dbReference type="InterPro" id="IPR005017">
    <property type="entry name" value="OMPP1/FadL/TodX"/>
</dbReference>
<evidence type="ECO:0000256" key="2">
    <source>
        <dbReference type="ARBA" id="ARBA00008163"/>
    </source>
</evidence>
<keyword evidence="5 8" id="KW-0732">Signal</keyword>
<keyword evidence="3" id="KW-1134">Transmembrane beta strand</keyword>
<reference evidence="9 10" key="1">
    <citation type="submission" date="2019-10" db="EMBL/GenBank/DDBJ databases">
        <title>Genome diversity of Sutterella seckii.</title>
        <authorList>
            <person name="Chaplin A.V."/>
            <person name="Sokolova S.R."/>
            <person name="Mosin K.A."/>
            <person name="Ivanova E.L."/>
            <person name="Kochetkova T.O."/>
            <person name="Goltsov A.Y."/>
            <person name="Trofimov D.Y."/>
            <person name="Efimov B.A."/>
        </authorList>
    </citation>
    <scope>NUCLEOTIDE SEQUENCE [LARGE SCALE GENOMIC DNA]</scope>
    <source>
        <strain evidence="9 10">ASD393</strain>
    </source>
</reference>
<keyword evidence="7" id="KW-0998">Cell outer membrane</keyword>
<evidence type="ECO:0000313" key="9">
    <source>
        <dbReference type="EMBL" id="KAB7660209.1"/>
    </source>
</evidence>
<gene>
    <name evidence="9" type="ORF">GBM95_06440</name>
</gene>